<comment type="cofactor">
    <cofactor evidence="6">
        <name>Zn(2+)</name>
        <dbReference type="ChEBI" id="CHEBI:29105"/>
    </cofactor>
</comment>
<dbReference type="Gene3D" id="3.40.50.720">
    <property type="entry name" value="NAD(P)-binding Rossmann-like Domain"/>
    <property type="match status" value="1"/>
</dbReference>
<feature type="domain" description="Alcohol dehydrogenase-like C-terminal" evidence="7">
    <location>
        <begin position="196"/>
        <end position="327"/>
    </location>
</feature>
<keyword evidence="10" id="KW-1185">Reference proteome</keyword>
<evidence type="ECO:0000259" key="8">
    <source>
        <dbReference type="Pfam" id="PF08240"/>
    </source>
</evidence>
<dbReference type="GO" id="GO:0051903">
    <property type="term" value="F:S-(hydroxymethyl)glutathione dehydrogenase [NAD(P)+] activity"/>
    <property type="evidence" value="ECO:0007669"/>
    <property type="project" value="TreeGrafter"/>
</dbReference>
<evidence type="ECO:0000256" key="3">
    <source>
        <dbReference type="ARBA" id="ARBA00022833"/>
    </source>
</evidence>
<name>A0A543FRL6_9PSEU</name>
<dbReference type="Gene3D" id="3.90.180.10">
    <property type="entry name" value="Medium-chain alcohol dehydrogenases, catalytic domain"/>
    <property type="match status" value="1"/>
</dbReference>
<evidence type="ECO:0000313" key="10">
    <source>
        <dbReference type="Proteomes" id="UP000319818"/>
    </source>
</evidence>
<dbReference type="Pfam" id="PF00107">
    <property type="entry name" value="ADH_zinc_N"/>
    <property type="match status" value="1"/>
</dbReference>
<comment type="caution">
    <text evidence="9">The sequence shown here is derived from an EMBL/GenBank/DDBJ whole genome shotgun (WGS) entry which is preliminary data.</text>
</comment>
<dbReference type="InterPro" id="IPR002328">
    <property type="entry name" value="ADH_Zn_CS"/>
</dbReference>
<protein>
    <submittedName>
        <fullName evidence="9">S-(Hydroxymethyl)glutathione dehydrogenase/alcohol dehydrogenase</fullName>
    </submittedName>
</protein>
<dbReference type="InterPro" id="IPR036291">
    <property type="entry name" value="NAD(P)-bd_dom_sf"/>
</dbReference>
<dbReference type="EMBL" id="VFPH01000002">
    <property type="protein sequence ID" value="TQM36480.1"/>
    <property type="molecule type" value="Genomic_DNA"/>
</dbReference>
<evidence type="ECO:0000256" key="2">
    <source>
        <dbReference type="ARBA" id="ARBA00022723"/>
    </source>
</evidence>
<dbReference type="SUPFAM" id="SSF51735">
    <property type="entry name" value="NAD(P)-binding Rossmann-fold domains"/>
    <property type="match status" value="1"/>
</dbReference>
<organism evidence="9 10">
    <name type="scientific">Pseudonocardia cypriaca</name>
    <dbReference type="NCBI Taxonomy" id="882449"/>
    <lineage>
        <taxon>Bacteria</taxon>
        <taxon>Bacillati</taxon>
        <taxon>Actinomycetota</taxon>
        <taxon>Actinomycetes</taxon>
        <taxon>Pseudonocardiales</taxon>
        <taxon>Pseudonocardiaceae</taxon>
        <taxon>Pseudonocardia</taxon>
    </lineage>
</organism>
<dbReference type="Pfam" id="PF08240">
    <property type="entry name" value="ADH_N"/>
    <property type="match status" value="1"/>
</dbReference>
<sequence length="372" mass="39467">MRTKAAIIRETGKPWELVELELDEPRAGEVRIKFAVSGMCHSDEHLRTGDARCRLPIVGGHEGAGVVEAVGPDVTRVQPGDHVVCSFIPACGTCRYCSSGRQNLCDQGAQMVTGMLGDGTFRFHDDRGEDLGGFCMLGTFSQRAVVSQASCVKIDDDIPFEVAALTGCGVPTGWGSSVYAAGVRPGDTVVIFGIGGVGSNAVQGACHAGAKHVVAVDPVPFKREKALEFGATHAFADAEEAHEAVVDLTRGQLADHAICTVGVLTSEVVSQAAAIVGKGGQVTVTSVGRSTDTQVQLAANGTVVGYQRRIQGHVFGMCNPLLDIPRLLDLYRAGRLKLDELITRRYGLDEINQGYQDLDDGKLIRGILVHED</sequence>
<keyword evidence="5" id="KW-0520">NAD</keyword>
<evidence type="ECO:0000256" key="1">
    <source>
        <dbReference type="ARBA" id="ARBA00008072"/>
    </source>
</evidence>
<accession>A0A543FRL6</accession>
<keyword evidence="3 6" id="KW-0862">Zinc</keyword>
<dbReference type="GO" id="GO:0005829">
    <property type="term" value="C:cytosol"/>
    <property type="evidence" value="ECO:0007669"/>
    <property type="project" value="TreeGrafter"/>
</dbReference>
<dbReference type="CDD" id="cd08279">
    <property type="entry name" value="Zn_ADH_class_III"/>
    <property type="match status" value="1"/>
</dbReference>
<dbReference type="SUPFAM" id="SSF50129">
    <property type="entry name" value="GroES-like"/>
    <property type="match status" value="1"/>
</dbReference>
<keyword evidence="2 6" id="KW-0479">Metal-binding</keyword>
<reference evidence="9 10" key="1">
    <citation type="submission" date="2019-06" db="EMBL/GenBank/DDBJ databases">
        <title>Sequencing the genomes of 1000 actinobacteria strains.</title>
        <authorList>
            <person name="Klenk H.-P."/>
        </authorList>
    </citation>
    <scope>NUCLEOTIDE SEQUENCE [LARGE SCALE GENOMIC DNA]</scope>
    <source>
        <strain evidence="9 10">DSM 45511</strain>
    </source>
</reference>
<dbReference type="NCBIfam" id="TIGR03989">
    <property type="entry name" value="Rxyl_3153"/>
    <property type="match status" value="1"/>
</dbReference>
<dbReference type="InterPro" id="IPR013149">
    <property type="entry name" value="ADH-like_C"/>
</dbReference>
<dbReference type="GO" id="GO:0046294">
    <property type="term" value="P:formaldehyde catabolic process"/>
    <property type="evidence" value="ECO:0007669"/>
    <property type="project" value="TreeGrafter"/>
</dbReference>
<evidence type="ECO:0000256" key="4">
    <source>
        <dbReference type="ARBA" id="ARBA00023002"/>
    </source>
</evidence>
<dbReference type="InterPro" id="IPR011032">
    <property type="entry name" value="GroES-like_sf"/>
</dbReference>
<dbReference type="AlphaFoldDB" id="A0A543FRL6"/>
<dbReference type="OrthoDB" id="3265141at2"/>
<evidence type="ECO:0000256" key="6">
    <source>
        <dbReference type="RuleBase" id="RU361277"/>
    </source>
</evidence>
<dbReference type="RefSeq" id="WP_142103358.1">
    <property type="nucleotide sequence ID" value="NZ_VFPH01000002.1"/>
</dbReference>
<gene>
    <name evidence="9" type="ORF">FB388_3659</name>
</gene>
<dbReference type="PROSITE" id="PS00059">
    <property type="entry name" value="ADH_ZINC"/>
    <property type="match status" value="1"/>
</dbReference>
<dbReference type="GO" id="GO:0008270">
    <property type="term" value="F:zinc ion binding"/>
    <property type="evidence" value="ECO:0007669"/>
    <property type="project" value="InterPro"/>
</dbReference>
<dbReference type="Proteomes" id="UP000319818">
    <property type="component" value="Unassembled WGS sequence"/>
</dbReference>
<evidence type="ECO:0000313" key="9">
    <source>
        <dbReference type="EMBL" id="TQM36480.1"/>
    </source>
</evidence>
<proteinExistence type="inferred from homology"/>
<dbReference type="PANTHER" id="PTHR43880">
    <property type="entry name" value="ALCOHOL DEHYDROGENASE"/>
    <property type="match status" value="1"/>
</dbReference>
<feature type="domain" description="Alcohol dehydrogenase-like N-terminal" evidence="8">
    <location>
        <begin position="27"/>
        <end position="156"/>
    </location>
</feature>
<keyword evidence="4" id="KW-0560">Oxidoreductase</keyword>
<dbReference type="PANTHER" id="PTHR43880:SF12">
    <property type="entry name" value="ALCOHOL DEHYDROGENASE CLASS-3"/>
    <property type="match status" value="1"/>
</dbReference>
<dbReference type="InterPro" id="IPR023921">
    <property type="entry name" value="ADH_Zn_actinomycetes"/>
</dbReference>
<evidence type="ECO:0000259" key="7">
    <source>
        <dbReference type="Pfam" id="PF00107"/>
    </source>
</evidence>
<dbReference type="InterPro" id="IPR013154">
    <property type="entry name" value="ADH-like_N"/>
</dbReference>
<evidence type="ECO:0000256" key="5">
    <source>
        <dbReference type="ARBA" id="ARBA00023027"/>
    </source>
</evidence>
<comment type="similarity">
    <text evidence="1 6">Belongs to the zinc-containing alcohol dehydrogenase family.</text>
</comment>